<evidence type="ECO:0008006" key="4">
    <source>
        <dbReference type="Google" id="ProtNLM"/>
    </source>
</evidence>
<organism evidence="2 3">
    <name type="scientific">Prunus dulcis</name>
    <name type="common">Almond</name>
    <name type="synonym">Amygdalus dulcis</name>
    <dbReference type="NCBI Taxonomy" id="3755"/>
    <lineage>
        <taxon>Eukaryota</taxon>
        <taxon>Viridiplantae</taxon>
        <taxon>Streptophyta</taxon>
        <taxon>Embryophyta</taxon>
        <taxon>Tracheophyta</taxon>
        <taxon>Spermatophyta</taxon>
        <taxon>Magnoliopsida</taxon>
        <taxon>eudicotyledons</taxon>
        <taxon>Gunneridae</taxon>
        <taxon>Pentapetalae</taxon>
        <taxon>rosids</taxon>
        <taxon>fabids</taxon>
        <taxon>Rosales</taxon>
        <taxon>Rosaceae</taxon>
        <taxon>Amygdaloideae</taxon>
        <taxon>Amygdaleae</taxon>
        <taxon>Prunus</taxon>
    </lineage>
</organism>
<evidence type="ECO:0000256" key="1">
    <source>
        <dbReference type="SAM" id="SignalP"/>
    </source>
</evidence>
<feature type="signal peptide" evidence="1">
    <location>
        <begin position="1"/>
        <end position="16"/>
    </location>
</feature>
<sequence length="77" mass="8008">MFLSLYFLWFIASSSSSSSDGVWMTSLALSFFLGGIDEDNGLIPSRVANLCGGLFLPAAANGLGCRKAEITGIAPCA</sequence>
<dbReference type="AlphaFoldDB" id="A0AAD4V2C5"/>
<evidence type="ECO:0000313" key="3">
    <source>
        <dbReference type="Proteomes" id="UP001054821"/>
    </source>
</evidence>
<gene>
    <name evidence="2" type="ORF">L3X38_045273</name>
</gene>
<keyword evidence="3" id="KW-1185">Reference proteome</keyword>
<accession>A0AAD4V2C5</accession>
<dbReference type="EMBL" id="JAJFAZ020000008">
    <property type="protein sequence ID" value="KAI5316097.1"/>
    <property type="molecule type" value="Genomic_DNA"/>
</dbReference>
<proteinExistence type="predicted"/>
<evidence type="ECO:0000313" key="2">
    <source>
        <dbReference type="EMBL" id="KAI5316097.1"/>
    </source>
</evidence>
<name>A0AAD4V2C5_PRUDU</name>
<reference evidence="2 3" key="1">
    <citation type="journal article" date="2022" name="G3 (Bethesda)">
        <title>Whole-genome sequence and methylome profiling of the almond [Prunus dulcis (Mill.) D.A. Webb] cultivar 'Nonpareil'.</title>
        <authorList>
            <person name="D'Amico-Willman K.M."/>
            <person name="Ouma W.Z."/>
            <person name="Meulia T."/>
            <person name="Sideli G.M."/>
            <person name="Gradziel T.M."/>
            <person name="Fresnedo-Ramirez J."/>
        </authorList>
    </citation>
    <scope>NUCLEOTIDE SEQUENCE [LARGE SCALE GENOMIC DNA]</scope>
    <source>
        <strain evidence="2">Clone GOH B32 T37-40</strain>
    </source>
</reference>
<keyword evidence="1" id="KW-0732">Signal</keyword>
<protein>
    <recommendedName>
        <fullName evidence="4">Secreted protein</fullName>
    </recommendedName>
</protein>
<feature type="chain" id="PRO_5042294677" description="Secreted protein" evidence="1">
    <location>
        <begin position="17"/>
        <end position="77"/>
    </location>
</feature>
<comment type="caution">
    <text evidence="2">The sequence shown here is derived from an EMBL/GenBank/DDBJ whole genome shotgun (WGS) entry which is preliminary data.</text>
</comment>
<dbReference type="Proteomes" id="UP001054821">
    <property type="component" value="Chromosome 8"/>
</dbReference>